<accession>A0A8J2K2N7</accession>
<dbReference type="Proteomes" id="UP000708208">
    <property type="component" value="Unassembled WGS sequence"/>
</dbReference>
<keyword evidence="2" id="KW-1185">Reference proteome</keyword>
<reference evidence="1" key="1">
    <citation type="submission" date="2021-06" db="EMBL/GenBank/DDBJ databases">
        <authorList>
            <person name="Hodson N. C."/>
            <person name="Mongue J. A."/>
            <person name="Jaron S. K."/>
        </authorList>
    </citation>
    <scope>NUCLEOTIDE SEQUENCE</scope>
</reference>
<name>A0A8J2K2N7_9HEXA</name>
<feature type="non-terminal residue" evidence="1">
    <location>
        <position position="58"/>
    </location>
</feature>
<dbReference type="AlphaFoldDB" id="A0A8J2K2N7"/>
<comment type="caution">
    <text evidence="1">The sequence shown here is derived from an EMBL/GenBank/DDBJ whole genome shotgun (WGS) entry which is preliminary data.</text>
</comment>
<evidence type="ECO:0000313" key="1">
    <source>
        <dbReference type="EMBL" id="CAG7728458.1"/>
    </source>
</evidence>
<protein>
    <submittedName>
        <fullName evidence="1">Uncharacterized protein</fullName>
    </submittedName>
</protein>
<organism evidence="1 2">
    <name type="scientific">Allacma fusca</name>
    <dbReference type="NCBI Taxonomy" id="39272"/>
    <lineage>
        <taxon>Eukaryota</taxon>
        <taxon>Metazoa</taxon>
        <taxon>Ecdysozoa</taxon>
        <taxon>Arthropoda</taxon>
        <taxon>Hexapoda</taxon>
        <taxon>Collembola</taxon>
        <taxon>Symphypleona</taxon>
        <taxon>Sminthuridae</taxon>
        <taxon>Allacma</taxon>
    </lineage>
</organism>
<dbReference type="OrthoDB" id="6630685at2759"/>
<feature type="non-terminal residue" evidence="1">
    <location>
        <position position="1"/>
    </location>
</feature>
<gene>
    <name evidence="1" type="ORF">AFUS01_LOCUS17235</name>
</gene>
<dbReference type="EMBL" id="CAJVCH010163870">
    <property type="protein sequence ID" value="CAG7728458.1"/>
    <property type="molecule type" value="Genomic_DNA"/>
</dbReference>
<evidence type="ECO:0000313" key="2">
    <source>
        <dbReference type="Proteomes" id="UP000708208"/>
    </source>
</evidence>
<proteinExistence type="predicted"/>
<sequence length="58" mass="5909">QVNSAPVVVVAAKPAPVAVVAPKPAPAVRPVVRIAAAPKTTQGQVVVLPQNFNQGLYN</sequence>